<evidence type="ECO:0000313" key="4">
    <source>
        <dbReference type="EMBL" id="MDN3592331.1"/>
    </source>
</evidence>
<dbReference type="NCBIfam" id="NF001802">
    <property type="entry name" value="PRK00521.2-5"/>
    <property type="match status" value="1"/>
</dbReference>
<dbReference type="PANTHER" id="PTHR33515:SF1">
    <property type="entry name" value="RIBOSOME-BINDING FACTOR A, CHLOROPLASTIC-RELATED"/>
    <property type="match status" value="1"/>
</dbReference>
<keyword evidence="2" id="KW-0963">Cytoplasm</keyword>
<reference evidence="5" key="1">
    <citation type="journal article" date="2019" name="Int. J. Syst. Evol. Microbiol.">
        <title>The Global Catalogue of Microorganisms (GCM) 10K type strain sequencing project: providing services to taxonomists for standard genome sequencing and annotation.</title>
        <authorList>
            <consortium name="The Broad Institute Genomics Platform"/>
            <consortium name="The Broad Institute Genome Sequencing Center for Infectious Disease"/>
            <person name="Wu L."/>
            <person name="Ma J."/>
        </authorList>
    </citation>
    <scope>NUCLEOTIDE SEQUENCE [LARGE SCALE GENOMIC DNA]</scope>
    <source>
        <strain evidence="5">CECT 7069</strain>
    </source>
</reference>
<protein>
    <recommendedName>
        <fullName evidence="2">Ribosome-binding factor A</fullName>
    </recommendedName>
</protein>
<dbReference type="NCBIfam" id="TIGR00082">
    <property type="entry name" value="rbfA"/>
    <property type="match status" value="1"/>
</dbReference>
<dbReference type="EMBL" id="JAUFPX010000017">
    <property type="protein sequence ID" value="MDN3592331.1"/>
    <property type="molecule type" value="Genomic_DNA"/>
</dbReference>
<proteinExistence type="inferred from homology"/>
<dbReference type="Gene3D" id="3.30.300.20">
    <property type="match status" value="1"/>
</dbReference>
<comment type="subunit">
    <text evidence="2">Monomer. Binds 30S ribosomal subunits, but not 50S ribosomal subunits or 70S ribosomes.</text>
</comment>
<dbReference type="PANTHER" id="PTHR33515">
    <property type="entry name" value="RIBOSOME-BINDING FACTOR A, CHLOROPLASTIC-RELATED"/>
    <property type="match status" value="1"/>
</dbReference>
<organism evidence="4 5">
    <name type="scientific">Methylobacterium adhaesivum</name>
    <dbReference type="NCBI Taxonomy" id="333297"/>
    <lineage>
        <taxon>Bacteria</taxon>
        <taxon>Pseudomonadati</taxon>
        <taxon>Pseudomonadota</taxon>
        <taxon>Alphaproteobacteria</taxon>
        <taxon>Hyphomicrobiales</taxon>
        <taxon>Methylobacteriaceae</taxon>
        <taxon>Methylobacterium</taxon>
    </lineage>
</organism>
<dbReference type="InterPro" id="IPR023799">
    <property type="entry name" value="RbfA_dom_sf"/>
</dbReference>
<comment type="function">
    <text evidence="2">One of several proteins that assist in the late maturation steps of the functional core of the 30S ribosomal subunit. Associates with free 30S ribosomal subunits (but not with 30S subunits that are part of 70S ribosomes or polysomes). Required for efficient processing of 16S rRNA. May interact with the 5'-terminal helix region of 16S rRNA.</text>
</comment>
<feature type="coiled-coil region" evidence="3">
    <location>
        <begin position="67"/>
        <end position="94"/>
    </location>
</feature>
<accession>A0ABT8BM98</accession>
<comment type="similarity">
    <text evidence="2">Belongs to the RbfA family.</text>
</comment>
<evidence type="ECO:0000256" key="1">
    <source>
        <dbReference type="ARBA" id="ARBA00022517"/>
    </source>
</evidence>
<dbReference type="HAMAP" id="MF_00003">
    <property type="entry name" value="RbfA"/>
    <property type="match status" value="1"/>
</dbReference>
<dbReference type="Pfam" id="PF02033">
    <property type="entry name" value="RBFA"/>
    <property type="match status" value="1"/>
</dbReference>
<sequence length="142" mass="15838">MAQRQTPTGPTQRQQRVAELIRHAIAEVLQRGDVQDPTLSAHVITVPEVRMSPDLKVATAYIMPLGGQNETQVIAALERNKKALRQEVARRVNLKFAPDLRFLRDATFDEADRIDAILRTDKVRRDLDAAKSTDDGSDPQAA</sequence>
<evidence type="ECO:0000256" key="2">
    <source>
        <dbReference type="HAMAP-Rule" id="MF_00003"/>
    </source>
</evidence>
<comment type="caution">
    <text evidence="4">The sequence shown here is derived from an EMBL/GenBank/DDBJ whole genome shotgun (WGS) entry which is preliminary data.</text>
</comment>
<comment type="subcellular location">
    <subcellularLocation>
        <location evidence="2">Cytoplasm</location>
    </subcellularLocation>
</comment>
<dbReference type="InterPro" id="IPR020053">
    <property type="entry name" value="Ribosome-bd_factorA_CS"/>
</dbReference>
<dbReference type="SUPFAM" id="SSF89919">
    <property type="entry name" value="Ribosome-binding factor A, RbfA"/>
    <property type="match status" value="1"/>
</dbReference>
<dbReference type="PROSITE" id="PS01319">
    <property type="entry name" value="RBFA"/>
    <property type="match status" value="1"/>
</dbReference>
<keyword evidence="1 2" id="KW-0690">Ribosome biogenesis</keyword>
<dbReference type="InterPro" id="IPR000238">
    <property type="entry name" value="RbfA"/>
</dbReference>
<evidence type="ECO:0000313" key="5">
    <source>
        <dbReference type="Proteomes" id="UP001224644"/>
    </source>
</evidence>
<name>A0ABT8BM98_9HYPH</name>
<keyword evidence="5" id="KW-1185">Reference proteome</keyword>
<dbReference type="InterPro" id="IPR015946">
    <property type="entry name" value="KH_dom-like_a/b"/>
</dbReference>
<gene>
    <name evidence="2 4" type="primary">rbfA</name>
    <name evidence="4" type="ORF">QWZ12_17190</name>
</gene>
<evidence type="ECO:0000256" key="3">
    <source>
        <dbReference type="SAM" id="Coils"/>
    </source>
</evidence>
<keyword evidence="3" id="KW-0175">Coiled coil</keyword>
<dbReference type="Proteomes" id="UP001224644">
    <property type="component" value="Unassembled WGS sequence"/>
</dbReference>
<dbReference type="RefSeq" id="WP_238226839.1">
    <property type="nucleotide sequence ID" value="NZ_BPQD01000020.1"/>
</dbReference>